<comment type="similarity">
    <text evidence="2">Belongs to the UTP6 family.</text>
</comment>
<protein>
    <submittedName>
        <fullName evidence="7">U3 small nucleolar RNA-associated protein 6-domain-containing protein</fullName>
    </submittedName>
</protein>
<dbReference type="InterPro" id="IPR055347">
    <property type="entry name" value="UTP6_N"/>
</dbReference>
<name>A0AAD6X4Y3_9AGAR</name>
<keyword evidence="5" id="KW-0539">Nucleus</keyword>
<proteinExistence type="inferred from homology"/>
<evidence type="ECO:0000259" key="6">
    <source>
        <dbReference type="Pfam" id="PF08640"/>
    </source>
</evidence>
<evidence type="ECO:0000256" key="3">
    <source>
        <dbReference type="ARBA" id="ARBA00022552"/>
    </source>
</evidence>
<feature type="domain" description="U3 small nucleolar RNA-associated protein 6 N-terminal" evidence="6">
    <location>
        <begin position="9"/>
        <end position="91"/>
    </location>
</feature>
<dbReference type="PANTHER" id="PTHR23271">
    <property type="entry name" value="HEPATOCELLULAR CARCINOMA-ASSOCIATED ANTIGEN 66"/>
    <property type="match status" value="1"/>
</dbReference>
<dbReference type="InterPro" id="IPR003107">
    <property type="entry name" value="HAT"/>
</dbReference>
<evidence type="ECO:0000256" key="4">
    <source>
        <dbReference type="ARBA" id="ARBA00022737"/>
    </source>
</evidence>
<comment type="subcellular location">
    <subcellularLocation>
        <location evidence="1">Nucleus</location>
        <location evidence="1">Nucleolus</location>
    </subcellularLocation>
</comment>
<accession>A0AAD6X4Y3</accession>
<reference evidence="7" key="1">
    <citation type="submission" date="2023-03" db="EMBL/GenBank/DDBJ databases">
        <title>Massive genome expansion in bonnet fungi (Mycena s.s.) driven by repeated elements and novel gene families across ecological guilds.</title>
        <authorList>
            <consortium name="Lawrence Berkeley National Laboratory"/>
            <person name="Harder C.B."/>
            <person name="Miyauchi S."/>
            <person name="Viragh M."/>
            <person name="Kuo A."/>
            <person name="Thoen E."/>
            <person name="Andreopoulos B."/>
            <person name="Lu D."/>
            <person name="Skrede I."/>
            <person name="Drula E."/>
            <person name="Henrissat B."/>
            <person name="Morin E."/>
            <person name="Kohler A."/>
            <person name="Barry K."/>
            <person name="LaButti K."/>
            <person name="Morin E."/>
            <person name="Salamov A."/>
            <person name="Lipzen A."/>
            <person name="Mereny Z."/>
            <person name="Hegedus B."/>
            <person name="Baldrian P."/>
            <person name="Stursova M."/>
            <person name="Weitz H."/>
            <person name="Taylor A."/>
            <person name="Grigoriev I.V."/>
            <person name="Nagy L.G."/>
            <person name="Martin F."/>
            <person name="Kauserud H."/>
        </authorList>
    </citation>
    <scope>NUCLEOTIDE SEQUENCE</scope>
    <source>
        <strain evidence="7">CBHHK200</strain>
    </source>
</reference>
<comment type="caution">
    <text evidence="7">The sequence shown here is derived from an EMBL/GenBank/DDBJ whole genome shotgun (WGS) entry which is preliminary data.</text>
</comment>
<evidence type="ECO:0000256" key="2">
    <source>
        <dbReference type="ARBA" id="ARBA00010734"/>
    </source>
</evidence>
<evidence type="ECO:0000256" key="1">
    <source>
        <dbReference type="ARBA" id="ARBA00004604"/>
    </source>
</evidence>
<dbReference type="GO" id="GO:0032040">
    <property type="term" value="C:small-subunit processome"/>
    <property type="evidence" value="ECO:0007669"/>
    <property type="project" value="TreeGrafter"/>
</dbReference>
<dbReference type="EMBL" id="JARJCM010000028">
    <property type="protein sequence ID" value="KAJ7039218.1"/>
    <property type="molecule type" value="Genomic_DNA"/>
</dbReference>
<sequence>MERVQFQQEQMLAELKDLVEKNIFTKQESKQVMKKRTQFETALVRRVAKKADFLRYAAYEMGLEQLRRKRVERLKIVSTQASISDYALVRRQFHIFERALKKFKADVGLWVQYIDVAKREGAHTLVGRVVARAIQLHPDTPALYILAAAHELDHGSPSAARTLLQRGIRINPESIEMWREYVRMELAFMESLRRRWDVLGLDEKGKGREALGEGEEAGEMHADQASEEALADGETGAAEARAAIMRGGIVKSVIGSAASAVDRPELFEALIGLMHEFPLTDAGVKRVLLEQVYGLLRAACPRDPRAARLLAGRFLTGELVGEELVDGIERANEEMLGLCGDGGEDMFGAYVEFAAEVWEGLMDSLLKEYVGSSVRGLQTRHPESVVLRDGLKRFV</sequence>
<dbReference type="InterPro" id="IPR013949">
    <property type="entry name" value="Utp6"/>
</dbReference>
<gene>
    <name evidence="7" type="ORF">C8F04DRAFT_1087537</name>
</gene>
<dbReference type="SMART" id="SM00386">
    <property type="entry name" value="HAT"/>
    <property type="match status" value="3"/>
</dbReference>
<keyword evidence="8" id="KW-1185">Reference proteome</keyword>
<organism evidence="7 8">
    <name type="scientific">Mycena alexandri</name>
    <dbReference type="NCBI Taxonomy" id="1745969"/>
    <lineage>
        <taxon>Eukaryota</taxon>
        <taxon>Fungi</taxon>
        <taxon>Dikarya</taxon>
        <taxon>Basidiomycota</taxon>
        <taxon>Agaricomycotina</taxon>
        <taxon>Agaricomycetes</taxon>
        <taxon>Agaricomycetidae</taxon>
        <taxon>Agaricales</taxon>
        <taxon>Marasmiineae</taxon>
        <taxon>Mycenaceae</taxon>
        <taxon>Mycena</taxon>
    </lineage>
</organism>
<evidence type="ECO:0000256" key="5">
    <source>
        <dbReference type="ARBA" id="ARBA00023242"/>
    </source>
</evidence>
<evidence type="ECO:0000313" key="7">
    <source>
        <dbReference type="EMBL" id="KAJ7039218.1"/>
    </source>
</evidence>
<dbReference type="SUPFAM" id="SSF48452">
    <property type="entry name" value="TPR-like"/>
    <property type="match status" value="1"/>
</dbReference>
<dbReference type="GO" id="GO:0030515">
    <property type="term" value="F:snoRNA binding"/>
    <property type="evidence" value="ECO:0007669"/>
    <property type="project" value="InterPro"/>
</dbReference>
<dbReference type="Pfam" id="PF13428">
    <property type="entry name" value="TPR_14"/>
    <property type="match status" value="1"/>
</dbReference>
<dbReference type="PANTHER" id="PTHR23271:SF1">
    <property type="entry name" value="U3 SMALL NUCLEOLAR RNA-ASSOCIATED PROTEIN 6 HOMOLOG"/>
    <property type="match status" value="1"/>
</dbReference>
<dbReference type="Gene3D" id="1.25.40.10">
    <property type="entry name" value="Tetratricopeptide repeat domain"/>
    <property type="match status" value="1"/>
</dbReference>
<evidence type="ECO:0000313" key="8">
    <source>
        <dbReference type="Proteomes" id="UP001218188"/>
    </source>
</evidence>
<dbReference type="AlphaFoldDB" id="A0AAD6X4Y3"/>
<keyword evidence="3" id="KW-0698">rRNA processing</keyword>
<keyword evidence="4" id="KW-0677">Repeat</keyword>
<dbReference type="InterPro" id="IPR011990">
    <property type="entry name" value="TPR-like_helical_dom_sf"/>
</dbReference>
<dbReference type="Pfam" id="PF08640">
    <property type="entry name" value="U3_assoc_6"/>
    <property type="match status" value="1"/>
</dbReference>
<dbReference type="Proteomes" id="UP001218188">
    <property type="component" value="Unassembled WGS sequence"/>
</dbReference>
<dbReference type="GO" id="GO:0034388">
    <property type="term" value="C:Pwp2p-containing subcomplex of 90S preribosome"/>
    <property type="evidence" value="ECO:0007669"/>
    <property type="project" value="TreeGrafter"/>
</dbReference>
<dbReference type="GO" id="GO:0000462">
    <property type="term" value="P:maturation of SSU-rRNA from tricistronic rRNA transcript (SSU-rRNA, 5.8S rRNA, LSU-rRNA)"/>
    <property type="evidence" value="ECO:0007669"/>
    <property type="project" value="InterPro"/>
</dbReference>